<dbReference type="AlphaFoldDB" id="A0A6J4TF13"/>
<reference evidence="1" key="1">
    <citation type="submission" date="2020-02" db="EMBL/GenBank/DDBJ databases">
        <authorList>
            <person name="Meier V. D."/>
        </authorList>
    </citation>
    <scope>NUCLEOTIDE SEQUENCE</scope>
    <source>
        <strain evidence="1">AVDCRST_MAG05</strain>
    </source>
</reference>
<organism evidence="1">
    <name type="scientific">uncultured Rubrobacteraceae bacterium</name>
    <dbReference type="NCBI Taxonomy" id="349277"/>
    <lineage>
        <taxon>Bacteria</taxon>
        <taxon>Bacillati</taxon>
        <taxon>Actinomycetota</taxon>
        <taxon>Rubrobacteria</taxon>
        <taxon>Rubrobacterales</taxon>
        <taxon>Rubrobacteraceae</taxon>
        <taxon>environmental samples</taxon>
    </lineage>
</organism>
<sequence length="94" mass="10697">MNAREVLAELDRLGELSNQPARTGHVRQKAGRCGVSDEDHVEMRRRFAEEDLLHEAGFEPAPDDGAELWVRREEGMLRLYTRPEALAEARKGRA</sequence>
<evidence type="ECO:0000313" key="1">
    <source>
        <dbReference type="EMBL" id="CAA9520935.1"/>
    </source>
</evidence>
<protein>
    <submittedName>
        <fullName evidence="1">Uncharacterized protein</fullName>
    </submittedName>
</protein>
<name>A0A6J4TF13_9ACTN</name>
<accession>A0A6J4TF13</accession>
<dbReference type="EMBL" id="CADCVM010000400">
    <property type="protein sequence ID" value="CAA9520935.1"/>
    <property type="molecule type" value="Genomic_DNA"/>
</dbReference>
<proteinExistence type="predicted"/>
<gene>
    <name evidence="1" type="ORF">AVDCRST_MAG05-3608</name>
</gene>